<dbReference type="Proteomes" id="UP000799118">
    <property type="component" value="Unassembled WGS sequence"/>
</dbReference>
<dbReference type="AlphaFoldDB" id="A0A6A4H4J6"/>
<evidence type="ECO:0000256" key="1">
    <source>
        <dbReference type="SAM" id="MobiDB-lite"/>
    </source>
</evidence>
<feature type="compositionally biased region" description="Low complexity" evidence="1">
    <location>
        <begin position="181"/>
        <end position="191"/>
    </location>
</feature>
<feature type="region of interest" description="Disordered" evidence="1">
    <location>
        <begin position="167"/>
        <end position="215"/>
    </location>
</feature>
<feature type="region of interest" description="Disordered" evidence="1">
    <location>
        <begin position="114"/>
        <end position="148"/>
    </location>
</feature>
<evidence type="ECO:0000313" key="3">
    <source>
        <dbReference type="Proteomes" id="UP000799118"/>
    </source>
</evidence>
<evidence type="ECO:0000313" key="2">
    <source>
        <dbReference type="EMBL" id="KAE9392706.1"/>
    </source>
</evidence>
<dbReference type="OrthoDB" id="3247681at2759"/>
<accession>A0A6A4H4J6</accession>
<organism evidence="2 3">
    <name type="scientific">Gymnopus androsaceus JB14</name>
    <dbReference type="NCBI Taxonomy" id="1447944"/>
    <lineage>
        <taxon>Eukaryota</taxon>
        <taxon>Fungi</taxon>
        <taxon>Dikarya</taxon>
        <taxon>Basidiomycota</taxon>
        <taxon>Agaricomycotina</taxon>
        <taxon>Agaricomycetes</taxon>
        <taxon>Agaricomycetidae</taxon>
        <taxon>Agaricales</taxon>
        <taxon>Marasmiineae</taxon>
        <taxon>Omphalotaceae</taxon>
        <taxon>Gymnopus</taxon>
    </lineage>
</organism>
<feature type="compositionally biased region" description="Acidic residues" evidence="1">
    <location>
        <begin position="532"/>
        <end position="543"/>
    </location>
</feature>
<feature type="compositionally biased region" description="Basic and acidic residues" evidence="1">
    <location>
        <begin position="584"/>
        <end position="599"/>
    </location>
</feature>
<feature type="compositionally biased region" description="Gly residues" evidence="1">
    <location>
        <begin position="192"/>
        <end position="201"/>
    </location>
</feature>
<reference evidence="2" key="1">
    <citation type="journal article" date="2019" name="Environ. Microbiol.">
        <title>Fungal ecological strategies reflected in gene transcription - a case study of two litter decomposers.</title>
        <authorList>
            <person name="Barbi F."/>
            <person name="Kohler A."/>
            <person name="Barry K."/>
            <person name="Baskaran P."/>
            <person name="Daum C."/>
            <person name="Fauchery L."/>
            <person name="Ihrmark K."/>
            <person name="Kuo A."/>
            <person name="LaButti K."/>
            <person name="Lipzen A."/>
            <person name="Morin E."/>
            <person name="Grigoriev I.V."/>
            <person name="Henrissat B."/>
            <person name="Lindahl B."/>
            <person name="Martin F."/>
        </authorList>
    </citation>
    <scope>NUCLEOTIDE SEQUENCE</scope>
    <source>
        <strain evidence="2">JB14</strain>
    </source>
</reference>
<proteinExistence type="predicted"/>
<gene>
    <name evidence="2" type="ORF">BT96DRAFT_944436</name>
</gene>
<sequence length="639" mass="68897">MSAITWAEPVVIEPVDVLQFTRADAPEVSKKTQEVIVLSDASENLYPPSTSQVIRYLDSLDAGNTDCGQSLQVSTADVLRHAQLNNLADLPNTLPRSIDSGQLSSECAVAPCSSGAFPPPTSSTTAADVSPGHAVASGSPGSASLVPSASLSPEVVNNADLANVSQNSGGAAPLESVPTVSSSGAANAGGSSMTGGSGSGGVDIEACAPRRKRSEMGIEERNLMKQLGVEKQEKLMDAINNATTEYKAKLESIAKENSYKSARIKQLALHAPPIKSKELNEGHRKTLEEIQVALRQDVELLAVMKDEEEMKQYCEEYCNEKEAESKGKVQTMSGKSMAQVASKTLDLLQAQCNYAFLNSGTNLFGVTTHGSFEKDTAKGFFGAGPVDGFLCEMFGISLAKLGECFDAYVCTKEAMGKKKLSKADMAKATVKLINRCLEEITGVKDLVMAYSKYKKNIVAIYKVVIDGWPEDIPCVSPQLLTKVDNMKDLYEAWSEGHAAWRKLTSKEVRELKSPREPTGNCKQKRSQKVDNNEGDELQLSEDNEGSHARNKKLNVTAQKSHKRRRVEEENNGGANKKSARKGKGKDGSQEKTREKKKEVPVAAIPRVSKARKAKVNAAPISDGIADNNKGESNEYLEDE</sequence>
<protein>
    <submittedName>
        <fullName evidence="2">Uncharacterized protein</fullName>
    </submittedName>
</protein>
<keyword evidence="3" id="KW-1185">Reference proteome</keyword>
<dbReference type="EMBL" id="ML769589">
    <property type="protein sequence ID" value="KAE9392706.1"/>
    <property type="molecule type" value="Genomic_DNA"/>
</dbReference>
<feature type="compositionally biased region" description="Low complexity" evidence="1">
    <location>
        <begin position="130"/>
        <end position="148"/>
    </location>
</feature>
<name>A0A6A4H4J6_9AGAR</name>
<feature type="region of interest" description="Disordered" evidence="1">
    <location>
        <begin position="509"/>
        <end position="639"/>
    </location>
</feature>